<dbReference type="EMBL" id="GBXM01081312">
    <property type="protein sequence ID" value="JAH27265.1"/>
    <property type="molecule type" value="Transcribed_RNA"/>
</dbReference>
<name>A0A0E9RFP0_ANGAN</name>
<accession>A0A0E9RFP0</accession>
<organism evidence="1">
    <name type="scientific">Anguilla anguilla</name>
    <name type="common">European freshwater eel</name>
    <name type="synonym">Muraena anguilla</name>
    <dbReference type="NCBI Taxonomy" id="7936"/>
    <lineage>
        <taxon>Eukaryota</taxon>
        <taxon>Metazoa</taxon>
        <taxon>Chordata</taxon>
        <taxon>Craniata</taxon>
        <taxon>Vertebrata</taxon>
        <taxon>Euteleostomi</taxon>
        <taxon>Actinopterygii</taxon>
        <taxon>Neopterygii</taxon>
        <taxon>Teleostei</taxon>
        <taxon>Anguilliformes</taxon>
        <taxon>Anguillidae</taxon>
        <taxon>Anguilla</taxon>
    </lineage>
</organism>
<proteinExistence type="predicted"/>
<reference evidence="1" key="1">
    <citation type="submission" date="2014-11" db="EMBL/GenBank/DDBJ databases">
        <authorList>
            <person name="Amaro Gonzalez C."/>
        </authorList>
    </citation>
    <scope>NUCLEOTIDE SEQUENCE</scope>
</reference>
<reference evidence="1" key="2">
    <citation type="journal article" date="2015" name="Fish Shellfish Immunol.">
        <title>Early steps in the European eel (Anguilla anguilla)-Vibrio vulnificus interaction in the gills: Role of the RtxA13 toxin.</title>
        <authorList>
            <person name="Callol A."/>
            <person name="Pajuelo D."/>
            <person name="Ebbesson L."/>
            <person name="Teles M."/>
            <person name="MacKenzie S."/>
            <person name="Amaro C."/>
        </authorList>
    </citation>
    <scope>NUCLEOTIDE SEQUENCE</scope>
</reference>
<protein>
    <submittedName>
        <fullName evidence="1">Uncharacterized protein</fullName>
    </submittedName>
</protein>
<dbReference type="AlphaFoldDB" id="A0A0E9RFP0"/>
<evidence type="ECO:0000313" key="1">
    <source>
        <dbReference type="EMBL" id="JAH27265.1"/>
    </source>
</evidence>
<sequence length="46" mass="5038">MGSEISECFVDTISKQEMGEEITLVCTLSSKEGETVCCKCANYLLN</sequence>